<feature type="signal peptide" evidence="1">
    <location>
        <begin position="1"/>
        <end position="24"/>
    </location>
</feature>
<gene>
    <name evidence="2" type="ORF">SAMN05660472_02679</name>
</gene>
<dbReference type="PROSITE" id="PS51257">
    <property type="entry name" value="PROKAR_LIPOPROTEIN"/>
    <property type="match status" value="1"/>
</dbReference>
<name>A0A1G9HM99_9FIRM</name>
<organism evidence="2 3">
    <name type="scientific">Natronincola ferrireducens</name>
    <dbReference type="NCBI Taxonomy" id="393762"/>
    <lineage>
        <taxon>Bacteria</taxon>
        <taxon>Bacillati</taxon>
        <taxon>Bacillota</taxon>
        <taxon>Clostridia</taxon>
        <taxon>Peptostreptococcales</taxon>
        <taxon>Natronincolaceae</taxon>
        <taxon>Natronincola</taxon>
    </lineage>
</organism>
<dbReference type="AlphaFoldDB" id="A0A1G9HM99"/>
<proteinExistence type="predicted"/>
<sequence length="173" mass="19181">MIRKLIVSTVVLFILGSCSTVAYANNTTTTTQESAQEAKVEEQSIKVITPSRNMVVSDNNMVLAFTAPEGTTVTIDVYYNTSVDTNRPNYVPAYDPILVEVGALQRGWAEVELRKGFNKVDFIAIYKNGVKDVISRVIEVKDIKEVKEQVERSVSSTSSTNALRNIVNTENKQ</sequence>
<feature type="chain" id="PRO_5011758872" evidence="1">
    <location>
        <begin position="25"/>
        <end position="173"/>
    </location>
</feature>
<evidence type="ECO:0000313" key="3">
    <source>
        <dbReference type="Proteomes" id="UP000198718"/>
    </source>
</evidence>
<protein>
    <submittedName>
        <fullName evidence="2">Uncharacterized protein</fullName>
    </submittedName>
</protein>
<dbReference type="Proteomes" id="UP000198718">
    <property type="component" value="Unassembled WGS sequence"/>
</dbReference>
<dbReference type="OrthoDB" id="1953894at2"/>
<accession>A0A1G9HM99</accession>
<dbReference type="EMBL" id="FNFP01000009">
    <property type="protein sequence ID" value="SDL14012.1"/>
    <property type="molecule type" value="Genomic_DNA"/>
</dbReference>
<evidence type="ECO:0000256" key="1">
    <source>
        <dbReference type="SAM" id="SignalP"/>
    </source>
</evidence>
<dbReference type="RefSeq" id="WP_090554480.1">
    <property type="nucleotide sequence ID" value="NZ_FNFP01000009.1"/>
</dbReference>
<keyword evidence="1" id="KW-0732">Signal</keyword>
<evidence type="ECO:0000313" key="2">
    <source>
        <dbReference type="EMBL" id="SDL14012.1"/>
    </source>
</evidence>
<dbReference type="STRING" id="393762.SAMN05660472_02679"/>
<keyword evidence="3" id="KW-1185">Reference proteome</keyword>
<reference evidence="2 3" key="1">
    <citation type="submission" date="2016-10" db="EMBL/GenBank/DDBJ databases">
        <authorList>
            <person name="de Groot N.N."/>
        </authorList>
    </citation>
    <scope>NUCLEOTIDE SEQUENCE [LARGE SCALE GENOMIC DNA]</scope>
    <source>
        <strain evidence="2 3">DSM 18346</strain>
    </source>
</reference>